<proteinExistence type="inferred from homology"/>
<evidence type="ECO:0000256" key="4">
    <source>
        <dbReference type="ARBA" id="ARBA00022989"/>
    </source>
</evidence>
<organism evidence="7 8">
    <name type="scientific">Chitinophaga nivalis</name>
    <dbReference type="NCBI Taxonomy" id="2991709"/>
    <lineage>
        <taxon>Bacteria</taxon>
        <taxon>Pseudomonadati</taxon>
        <taxon>Bacteroidota</taxon>
        <taxon>Chitinophagia</taxon>
        <taxon>Chitinophagales</taxon>
        <taxon>Chitinophagaceae</taxon>
        <taxon>Chitinophaga</taxon>
    </lineage>
</organism>
<comment type="caution">
    <text evidence="7">The sequence shown here is derived from an EMBL/GenBank/DDBJ whole genome shotgun (WGS) entry which is preliminary data.</text>
</comment>
<evidence type="ECO:0000256" key="6">
    <source>
        <dbReference type="SAM" id="Phobius"/>
    </source>
</evidence>
<accession>A0ABT3IQH5</accession>
<dbReference type="Proteomes" id="UP001207742">
    <property type="component" value="Unassembled WGS sequence"/>
</dbReference>
<evidence type="ECO:0000256" key="2">
    <source>
        <dbReference type="ARBA" id="ARBA00008053"/>
    </source>
</evidence>
<feature type="transmembrane region" description="Helical" evidence="6">
    <location>
        <begin position="177"/>
        <end position="196"/>
    </location>
</feature>
<feature type="transmembrane region" description="Helical" evidence="6">
    <location>
        <begin position="6"/>
        <end position="25"/>
    </location>
</feature>
<dbReference type="Pfam" id="PF04286">
    <property type="entry name" value="DUF445"/>
    <property type="match status" value="1"/>
</dbReference>
<comment type="similarity">
    <text evidence="2">Belongs to the UPF0754 family.</text>
</comment>
<dbReference type="InterPro" id="IPR007383">
    <property type="entry name" value="DUF445"/>
</dbReference>
<evidence type="ECO:0000256" key="5">
    <source>
        <dbReference type="ARBA" id="ARBA00023136"/>
    </source>
</evidence>
<name>A0ABT3IQH5_9BACT</name>
<gene>
    <name evidence="7" type="ORF">OL497_20170</name>
</gene>
<evidence type="ECO:0000313" key="8">
    <source>
        <dbReference type="Proteomes" id="UP001207742"/>
    </source>
</evidence>
<evidence type="ECO:0000313" key="7">
    <source>
        <dbReference type="EMBL" id="MCW3486229.1"/>
    </source>
</evidence>
<protein>
    <submittedName>
        <fullName evidence="7">DUF445 family protein</fullName>
    </submittedName>
</protein>
<evidence type="ECO:0000256" key="3">
    <source>
        <dbReference type="ARBA" id="ARBA00022692"/>
    </source>
</evidence>
<keyword evidence="5 6" id="KW-0472">Membrane</keyword>
<dbReference type="EMBL" id="JAPDNS010000002">
    <property type="protein sequence ID" value="MCW3486229.1"/>
    <property type="molecule type" value="Genomic_DNA"/>
</dbReference>
<dbReference type="PANTHER" id="PTHR35791:SF1">
    <property type="entry name" value="UPF0754 MEMBRANE PROTEIN YHEB"/>
    <property type="match status" value="1"/>
</dbReference>
<keyword evidence="8" id="KW-1185">Reference proteome</keyword>
<dbReference type="RefSeq" id="WP_264733045.1">
    <property type="nucleotide sequence ID" value="NZ_JAPDNR010000001.1"/>
</dbReference>
<keyword evidence="4 6" id="KW-1133">Transmembrane helix</keyword>
<sequence>MSYIIPIIAAIIGWLINSLAIKLLFHPRRPVNLGLFTLQGLFPKRQQALAARIGALVGQQLFSFQEVKTKLTDPDKIKNIIPVVETHLDSFLRERLPKAMPVLSMFIGDSIVQQIKTHLVAEMDTLFPVMIGQYLDNVEQDLDLEKIVTQKIAGISAEKMESLTQELLSATLQHFKWLGAVTGFLIGLITLLLHHLL</sequence>
<evidence type="ECO:0000256" key="1">
    <source>
        <dbReference type="ARBA" id="ARBA00004308"/>
    </source>
</evidence>
<reference evidence="7 8" key="1">
    <citation type="submission" date="2022-10" db="EMBL/GenBank/DDBJ databases">
        <title>Chitinophaga nivalis PC15 sp. nov., isolated from Pyeongchang county, South Korea.</title>
        <authorList>
            <person name="Trinh H.N."/>
        </authorList>
    </citation>
    <scope>NUCLEOTIDE SEQUENCE [LARGE SCALE GENOMIC DNA]</scope>
    <source>
        <strain evidence="7 8">PC14</strain>
    </source>
</reference>
<comment type="subcellular location">
    <subcellularLocation>
        <location evidence="1">Endomembrane system</location>
    </subcellularLocation>
</comment>
<keyword evidence="3 6" id="KW-0812">Transmembrane</keyword>
<dbReference type="PANTHER" id="PTHR35791">
    <property type="entry name" value="UPF0754 MEMBRANE PROTEIN YHEB"/>
    <property type="match status" value="1"/>
</dbReference>